<sequence length="488" mass="53937">MGWMKRMVQKWLQIQPALQQTAYLTERSTNETRAIINKIWYRGDADELDQLYKQIYQGPGATGRFWAASPKSGIRKIHTGLPAIMVDTLVNLVRGDLPDMDFTDPATAARWEELAEEIGWQNLIGEALTGTLVEGDGAFKLSIDASLSDHPLVEFAPTTGVDLRFRRGHFAGANFRTMYTGLGGKVYELVEEYQPGRVGLQLLDNEQPAALSCVPELSDLKPVEHDKRVCLAVPFRVFSSSRWPGRGASIYEKKTDAFDALDEVASQWLDAVRAGRVKQYIPEDLLPKSVETGGLMAVNDFGSKFIALQTGTHENDVSKIDTVQPEIRYEAYLSTYMTALDMCLQGILSPATLGIDVGKMSSGEAQREKKDVTGNTRNAITAAMEQVLPKLAETILQADDIMHDRPTSTYEASITFGEYGAPDFDSRVETVAKARAAGIMSDQAAVDELWGSSKEDDWKAAEVKRIQQERGIMEAEEPAVAEAAAEKW</sequence>
<dbReference type="AlphaFoldDB" id="A0AAQ1RWZ1"/>
<comment type="caution">
    <text evidence="1">The sequence shown here is derived from an EMBL/GenBank/DDBJ whole genome shotgun (WGS) entry which is preliminary data.</text>
</comment>
<reference evidence="2" key="1">
    <citation type="submission" date="2016-11" db="EMBL/GenBank/DDBJ databases">
        <authorList>
            <person name="Jaros S."/>
            <person name="Januszkiewicz K."/>
            <person name="Wedrychowicz H."/>
        </authorList>
    </citation>
    <scope>NUCLEOTIDE SEQUENCE [LARGE SCALE GENOMIC DNA]</scope>
    <source>
        <strain evidence="2">DSM 4029</strain>
    </source>
</reference>
<proteinExistence type="predicted"/>
<name>A0AAQ1RWZ1_9FIRM</name>
<gene>
    <name evidence="1" type="ORF">SAMN05444424_2605</name>
</gene>
<evidence type="ECO:0000313" key="1">
    <source>
        <dbReference type="EMBL" id="SHG50930.1"/>
    </source>
</evidence>
<accession>A0AAQ1RWZ1</accession>
<dbReference type="Proteomes" id="UP000184089">
    <property type="component" value="Unassembled WGS sequence"/>
</dbReference>
<evidence type="ECO:0000313" key="2">
    <source>
        <dbReference type="Proteomes" id="UP000184089"/>
    </source>
</evidence>
<organism evidence="1 2">
    <name type="scientific">Bittarella massiliensis</name>
    <name type="common">ex Durand et al. 2017</name>
    <dbReference type="NCBI Taxonomy" id="1720313"/>
    <lineage>
        <taxon>Bacteria</taxon>
        <taxon>Bacillati</taxon>
        <taxon>Bacillota</taxon>
        <taxon>Clostridia</taxon>
        <taxon>Eubacteriales</taxon>
        <taxon>Oscillospiraceae</taxon>
        <taxon>Bittarella (ex Durand et al. 2017)</taxon>
    </lineage>
</organism>
<dbReference type="EMBL" id="FQVY01000004">
    <property type="protein sequence ID" value="SHG50930.1"/>
    <property type="molecule type" value="Genomic_DNA"/>
</dbReference>
<protein>
    <submittedName>
        <fullName evidence="1">Phage portal protein, SPP1 Gp6-like</fullName>
    </submittedName>
</protein>